<feature type="transmembrane region" description="Helical" evidence="6">
    <location>
        <begin position="368"/>
        <end position="388"/>
    </location>
</feature>
<proteinExistence type="predicted"/>
<gene>
    <name evidence="8" type="ORF">R8Z52_21355</name>
</gene>
<feature type="transmembrane region" description="Helical" evidence="6">
    <location>
        <begin position="7"/>
        <end position="29"/>
    </location>
</feature>
<feature type="domain" description="Major facilitator superfamily (MFS) profile" evidence="7">
    <location>
        <begin position="1"/>
        <end position="187"/>
    </location>
</feature>
<dbReference type="PANTHER" id="PTHR23513:SF6">
    <property type="entry name" value="MAJOR FACILITATOR SUPERFAMILY ASSOCIATED DOMAIN-CONTAINING PROTEIN"/>
    <property type="match status" value="1"/>
</dbReference>
<feature type="transmembrane region" description="Helical" evidence="6">
    <location>
        <begin position="211"/>
        <end position="235"/>
    </location>
</feature>
<dbReference type="Gene3D" id="1.20.1250.20">
    <property type="entry name" value="MFS general substrate transporter like domains"/>
    <property type="match status" value="1"/>
</dbReference>
<dbReference type="InterPro" id="IPR036259">
    <property type="entry name" value="MFS_trans_sf"/>
</dbReference>
<evidence type="ECO:0000313" key="8">
    <source>
        <dbReference type="EMBL" id="WPC75479.1"/>
    </source>
</evidence>
<evidence type="ECO:0000256" key="6">
    <source>
        <dbReference type="SAM" id="Phobius"/>
    </source>
</evidence>
<evidence type="ECO:0000259" key="7">
    <source>
        <dbReference type="PROSITE" id="PS50850"/>
    </source>
</evidence>
<protein>
    <submittedName>
        <fullName evidence="8">MFS transporter</fullName>
    </submittedName>
</protein>
<evidence type="ECO:0000256" key="2">
    <source>
        <dbReference type="ARBA" id="ARBA00022475"/>
    </source>
</evidence>
<evidence type="ECO:0000256" key="1">
    <source>
        <dbReference type="ARBA" id="ARBA00004651"/>
    </source>
</evidence>
<feature type="transmembrane region" description="Helical" evidence="6">
    <location>
        <begin position="275"/>
        <end position="291"/>
    </location>
</feature>
<keyword evidence="2" id="KW-1003">Cell membrane</keyword>
<sequence>MKKEFYFLSIAYLFSSTALSSFLLIQQYITLDKLGKPELVGLLLAVNFLPKVFFVPIGGYIADKYSKKRLLILTTTFRILLLFLTLYLSLNNNLFIIQLYFISFSFGLLDALFIPTANACLPYLVDKIALHKANSIFTAANQLGVILGPVLLSYIIDYMSISSGLLSTTIILFICLIFISLITIKHVTRNNINSKSNSLISSIKVIKSLNFGYDLGLLASTSFFFTGVLVVLTPLLASDNFGDGAKYIGGLNATFGIGVIAFSVITQIVSLPQNITLYSATVSLSLLIVGLSQARTGYSVTPIYFLLGVIISWINVTVMTNLQRNSPKEMIGKTIAVAVFISQMCLPFSFGLISLLTNCGFSSHELTLLYGVGLMSCSTIIKFLGYSVKKQAFR</sequence>
<dbReference type="InterPro" id="IPR011701">
    <property type="entry name" value="MFS"/>
</dbReference>
<feature type="transmembrane region" description="Helical" evidence="6">
    <location>
        <begin position="334"/>
        <end position="356"/>
    </location>
</feature>
<comment type="subcellular location">
    <subcellularLocation>
        <location evidence="1">Cell membrane</location>
        <topology evidence="1">Multi-pass membrane protein</topology>
    </subcellularLocation>
</comment>
<organism evidence="8 9">
    <name type="scientific">Vibrio porteresiae DSM 19223</name>
    <dbReference type="NCBI Taxonomy" id="1123496"/>
    <lineage>
        <taxon>Bacteria</taxon>
        <taxon>Pseudomonadati</taxon>
        <taxon>Pseudomonadota</taxon>
        <taxon>Gammaproteobacteria</taxon>
        <taxon>Vibrionales</taxon>
        <taxon>Vibrionaceae</taxon>
        <taxon>Vibrio</taxon>
    </lineage>
</organism>
<evidence type="ECO:0000313" key="9">
    <source>
        <dbReference type="Proteomes" id="UP001304071"/>
    </source>
</evidence>
<dbReference type="EMBL" id="CP138204">
    <property type="protein sequence ID" value="WPC75479.1"/>
    <property type="molecule type" value="Genomic_DNA"/>
</dbReference>
<dbReference type="SUPFAM" id="SSF103473">
    <property type="entry name" value="MFS general substrate transporter"/>
    <property type="match status" value="1"/>
</dbReference>
<keyword evidence="9" id="KW-1185">Reference proteome</keyword>
<feature type="transmembrane region" description="Helical" evidence="6">
    <location>
        <begin position="96"/>
        <end position="124"/>
    </location>
</feature>
<name>A0ABZ0QG42_9VIBR</name>
<dbReference type="PROSITE" id="PS50850">
    <property type="entry name" value="MFS"/>
    <property type="match status" value="1"/>
</dbReference>
<feature type="transmembrane region" description="Helical" evidence="6">
    <location>
        <begin position="162"/>
        <end position="184"/>
    </location>
</feature>
<keyword evidence="5 6" id="KW-0472">Membrane</keyword>
<reference evidence="8 9" key="1">
    <citation type="submission" date="2023-11" db="EMBL/GenBank/DDBJ databases">
        <title>Plant-associative lifestyle of Vibrio porteresiae and its evolutionary dynamics.</title>
        <authorList>
            <person name="Rameshkumar N."/>
            <person name="Kirti K."/>
        </authorList>
    </citation>
    <scope>NUCLEOTIDE SEQUENCE [LARGE SCALE GENOMIC DNA]</scope>
    <source>
        <strain evidence="8 9">MSSRF30</strain>
    </source>
</reference>
<dbReference type="RefSeq" id="WP_261897464.1">
    <property type="nucleotide sequence ID" value="NZ_AP024896.1"/>
</dbReference>
<feature type="transmembrane region" description="Helical" evidence="6">
    <location>
        <begin position="136"/>
        <end position="156"/>
    </location>
</feature>
<accession>A0ABZ0QG42</accession>
<evidence type="ECO:0000256" key="4">
    <source>
        <dbReference type="ARBA" id="ARBA00022989"/>
    </source>
</evidence>
<evidence type="ECO:0000256" key="3">
    <source>
        <dbReference type="ARBA" id="ARBA00022692"/>
    </source>
</evidence>
<feature type="transmembrane region" description="Helical" evidence="6">
    <location>
        <begin position="70"/>
        <end position="90"/>
    </location>
</feature>
<feature type="transmembrane region" description="Helical" evidence="6">
    <location>
        <begin position="247"/>
        <end position="268"/>
    </location>
</feature>
<dbReference type="PANTHER" id="PTHR23513">
    <property type="entry name" value="INTEGRAL MEMBRANE EFFLUX PROTEIN-RELATED"/>
    <property type="match status" value="1"/>
</dbReference>
<dbReference type="CDD" id="cd06173">
    <property type="entry name" value="MFS_MefA_like"/>
    <property type="match status" value="1"/>
</dbReference>
<evidence type="ECO:0000256" key="5">
    <source>
        <dbReference type="ARBA" id="ARBA00023136"/>
    </source>
</evidence>
<dbReference type="InterPro" id="IPR020846">
    <property type="entry name" value="MFS_dom"/>
</dbReference>
<dbReference type="Pfam" id="PF07690">
    <property type="entry name" value="MFS_1"/>
    <property type="match status" value="1"/>
</dbReference>
<feature type="transmembrane region" description="Helical" evidence="6">
    <location>
        <begin position="41"/>
        <end position="63"/>
    </location>
</feature>
<feature type="transmembrane region" description="Helical" evidence="6">
    <location>
        <begin position="303"/>
        <end position="322"/>
    </location>
</feature>
<keyword evidence="4 6" id="KW-1133">Transmembrane helix</keyword>
<keyword evidence="3 6" id="KW-0812">Transmembrane</keyword>
<dbReference type="Proteomes" id="UP001304071">
    <property type="component" value="Chromosome 2"/>
</dbReference>